<gene>
    <name evidence="2" type="ORF">FPE_LOCUS28261</name>
</gene>
<dbReference type="InterPro" id="IPR053288">
    <property type="entry name" value="TGD_Bridge_Protein"/>
</dbReference>
<sequence length="135" mass="14167">MKGKSVYINGLTKTESDSLWKWKGINFQTGKPENKLSEFFKESGRKLEDSILGPGIGAGIGCGIGLGMGIAGGAGFDGSPWNHLKMVLGVGFGCGIGVGFGYGQGMIGGGLSYESLKSHLFMSKSKSKSNKRIQI</sequence>
<proteinExistence type="predicted"/>
<keyword evidence="1" id="KW-1133">Transmembrane helix</keyword>
<keyword evidence="1" id="KW-0812">Transmembrane</keyword>
<dbReference type="Proteomes" id="UP000834106">
    <property type="component" value="Chromosome 17"/>
</dbReference>
<dbReference type="PANTHER" id="PTHR34201:SF6">
    <property type="entry name" value="GLYCINE-RICH PROTEIN"/>
    <property type="match status" value="1"/>
</dbReference>
<evidence type="ECO:0000313" key="2">
    <source>
        <dbReference type="EMBL" id="CAI9780831.1"/>
    </source>
</evidence>
<protein>
    <submittedName>
        <fullName evidence="2">Uncharacterized protein</fullName>
    </submittedName>
</protein>
<reference evidence="2" key="1">
    <citation type="submission" date="2023-05" db="EMBL/GenBank/DDBJ databases">
        <authorList>
            <person name="Huff M."/>
        </authorList>
    </citation>
    <scope>NUCLEOTIDE SEQUENCE</scope>
</reference>
<dbReference type="AlphaFoldDB" id="A0AAD2A6N8"/>
<dbReference type="PANTHER" id="PTHR34201">
    <property type="entry name" value="GLYCINE-RICH PROTEIN"/>
    <property type="match status" value="1"/>
</dbReference>
<accession>A0AAD2A6N8</accession>
<evidence type="ECO:0000313" key="3">
    <source>
        <dbReference type="Proteomes" id="UP000834106"/>
    </source>
</evidence>
<dbReference type="EMBL" id="OU503052">
    <property type="protein sequence ID" value="CAI9780831.1"/>
    <property type="molecule type" value="Genomic_DNA"/>
</dbReference>
<keyword evidence="3" id="KW-1185">Reference proteome</keyword>
<feature type="transmembrane region" description="Helical" evidence="1">
    <location>
        <begin position="51"/>
        <end position="74"/>
    </location>
</feature>
<name>A0AAD2A6N8_9LAMI</name>
<evidence type="ECO:0000256" key="1">
    <source>
        <dbReference type="SAM" id="Phobius"/>
    </source>
</evidence>
<organism evidence="2 3">
    <name type="scientific">Fraxinus pennsylvanica</name>
    <dbReference type="NCBI Taxonomy" id="56036"/>
    <lineage>
        <taxon>Eukaryota</taxon>
        <taxon>Viridiplantae</taxon>
        <taxon>Streptophyta</taxon>
        <taxon>Embryophyta</taxon>
        <taxon>Tracheophyta</taxon>
        <taxon>Spermatophyta</taxon>
        <taxon>Magnoliopsida</taxon>
        <taxon>eudicotyledons</taxon>
        <taxon>Gunneridae</taxon>
        <taxon>Pentapetalae</taxon>
        <taxon>asterids</taxon>
        <taxon>lamiids</taxon>
        <taxon>Lamiales</taxon>
        <taxon>Oleaceae</taxon>
        <taxon>Oleeae</taxon>
        <taxon>Fraxinus</taxon>
    </lineage>
</organism>
<keyword evidence="1" id="KW-0472">Membrane</keyword>
<feature type="transmembrane region" description="Helical" evidence="1">
    <location>
        <begin position="86"/>
        <end position="113"/>
    </location>
</feature>